<organism evidence="8 9">
    <name type="scientific">Candidatus Liptonbacteria bacterium RIFCSPLOWO2_01_FULL_56_20</name>
    <dbReference type="NCBI Taxonomy" id="1798652"/>
    <lineage>
        <taxon>Bacteria</taxon>
        <taxon>Candidatus Liptoniibacteriota</taxon>
    </lineage>
</organism>
<dbReference type="CDD" id="cd07560">
    <property type="entry name" value="Peptidase_S41_CPP"/>
    <property type="match status" value="1"/>
</dbReference>
<name>A0A1G2CM54_9BACT</name>
<dbReference type="PANTHER" id="PTHR32060:SF30">
    <property type="entry name" value="CARBOXY-TERMINAL PROCESSING PROTEASE CTPA"/>
    <property type="match status" value="1"/>
</dbReference>
<dbReference type="SUPFAM" id="SSF52096">
    <property type="entry name" value="ClpP/crotonase"/>
    <property type="match status" value="1"/>
</dbReference>
<accession>A0A1G2CM54</accession>
<sequence length="405" mass="43980">MRTRQFVLIGGTVVAVVALLAGGFTLGFSYGKQFPKVITIQGVTNLEDGKPVSVDFGNFWEAWQLIKENSLKEDVSDQDKVYGALRGLVASLGDPYSVFLPPEEDQKFHEDIEGNFGGIGAEIGIRKNQLIIVAPLKNTPASRAGLLAGDQILKVNASSTDGVTVDQAVRWIRGPKETSVTLTIFRNGWEDSKEFKITRGTIVVPTLDFEMKEDIAFVQLHSFNANANQLFWQALIEAERKGARGLILDLRNNPGGYLEVAVDIASWFLPRGTLVVSEASRTGTDEIFRANGNAALVDFPAVALINQGSASASEILAGALRDQRKMLLIGETSFGKGTVQQLLPLRDDSSVKLTIAHWVLPGGRILENEGLVPDIEVKISDKDVASGNDPQLAKALEVLRGEINR</sequence>
<dbReference type="Gene3D" id="2.30.42.10">
    <property type="match status" value="1"/>
</dbReference>
<evidence type="ECO:0000256" key="5">
    <source>
        <dbReference type="RuleBase" id="RU004404"/>
    </source>
</evidence>
<dbReference type="Gene3D" id="3.30.750.44">
    <property type="match status" value="1"/>
</dbReference>
<dbReference type="PROSITE" id="PS50106">
    <property type="entry name" value="PDZ"/>
    <property type="match status" value="1"/>
</dbReference>
<dbReference type="Proteomes" id="UP000178495">
    <property type="component" value="Unassembled WGS sequence"/>
</dbReference>
<dbReference type="FunFam" id="2.30.42.10:FF:000063">
    <property type="entry name" value="Peptidase, S41 family"/>
    <property type="match status" value="1"/>
</dbReference>
<dbReference type="GO" id="GO:0008236">
    <property type="term" value="F:serine-type peptidase activity"/>
    <property type="evidence" value="ECO:0007669"/>
    <property type="project" value="UniProtKB-KW"/>
</dbReference>
<dbReference type="GO" id="GO:0030288">
    <property type="term" value="C:outer membrane-bounded periplasmic space"/>
    <property type="evidence" value="ECO:0007669"/>
    <property type="project" value="TreeGrafter"/>
</dbReference>
<dbReference type="STRING" id="1798652.A3A43_00925"/>
<proteinExistence type="inferred from homology"/>
<dbReference type="EMBL" id="MHLC01000005">
    <property type="protein sequence ID" value="OGZ01721.1"/>
    <property type="molecule type" value="Genomic_DNA"/>
</dbReference>
<dbReference type="NCBIfam" id="TIGR00225">
    <property type="entry name" value="prc"/>
    <property type="match status" value="1"/>
</dbReference>
<dbReference type="GO" id="GO:0006508">
    <property type="term" value="P:proteolysis"/>
    <property type="evidence" value="ECO:0007669"/>
    <property type="project" value="UniProtKB-KW"/>
</dbReference>
<evidence type="ECO:0000313" key="9">
    <source>
        <dbReference type="Proteomes" id="UP000178495"/>
    </source>
</evidence>
<dbReference type="InterPro" id="IPR005151">
    <property type="entry name" value="Tail-specific_protease"/>
</dbReference>
<evidence type="ECO:0000256" key="2">
    <source>
        <dbReference type="ARBA" id="ARBA00022670"/>
    </source>
</evidence>
<dbReference type="Pfam" id="PF03572">
    <property type="entry name" value="Peptidase_S41"/>
    <property type="match status" value="1"/>
</dbReference>
<dbReference type="InterPro" id="IPR001478">
    <property type="entry name" value="PDZ"/>
</dbReference>
<dbReference type="SMART" id="SM00245">
    <property type="entry name" value="TSPc"/>
    <property type="match status" value="1"/>
</dbReference>
<gene>
    <name evidence="8" type="ORF">A3A43_00925</name>
</gene>
<feature type="transmembrane region" description="Helical" evidence="6">
    <location>
        <begin position="7"/>
        <end position="30"/>
    </location>
</feature>
<dbReference type="InterPro" id="IPR004447">
    <property type="entry name" value="Peptidase_S41A"/>
</dbReference>
<keyword evidence="6" id="KW-0812">Transmembrane</keyword>
<evidence type="ECO:0000259" key="7">
    <source>
        <dbReference type="PROSITE" id="PS50106"/>
    </source>
</evidence>
<dbReference type="InterPro" id="IPR055210">
    <property type="entry name" value="CtpA/B_N"/>
</dbReference>
<dbReference type="Pfam" id="PF00595">
    <property type="entry name" value="PDZ"/>
    <property type="match status" value="1"/>
</dbReference>
<dbReference type="SMART" id="SM00228">
    <property type="entry name" value="PDZ"/>
    <property type="match status" value="1"/>
</dbReference>
<keyword evidence="6" id="KW-1133">Transmembrane helix</keyword>
<reference evidence="8 9" key="1">
    <citation type="journal article" date="2016" name="Nat. Commun.">
        <title>Thousands of microbial genomes shed light on interconnected biogeochemical processes in an aquifer system.</title>
        <authorList>
            <person name="Anantharaman K."/>
            <person name="Brown C.T."/>
            <person name="Hug L.A."/>
            <person name="Sharon I."/>
            <person name="Castelle C.J."/>
            <person name="Probst A.J."/>
            <person name="Thomas B.C."/>
            <person name="Singh A."/>
            <person name="Wilkins M.J."/>
            <person name="Karaoz U."/>
            <person name="Brodie E.L."/>
            <person name="Williams K.H."/>
            <person name="Hubbard S.S."/>
            <person name="Banfield J.F."/>
        </authorList>
    </citation>
    <scope>NUCLEOTIDE SEQUENCE [LARGE SCALE GENOMIC DNA]</scope>
</reference>
<dbReference type="SUPFAM" id="SSF50156">
    <property type="entry name" value="PDZ domain-like"/>
    <property type="match status" value="1"/>
</dbReference>
<comment type="similarity">
    <text evidence="1 5">Belongs to the peptidase S41A family.</text>
</comment>
<keyword evidence="4 5" id="KW-0720">Serine protease</keyword>
<dbReference type="Gene3D" id="3.90.226.10">
    <property type="entry name" value="2-enoyl-CoA Hydratase, Chain A, domain 1"/>
    <property type="match status" value="1"/>
</dbReference>
<protein>
    <recommendedName>
        <fullName evidence="7">PDZ domain-containing protein</fullName>
    </recommendedName>
</protein>
<dbReference type="AlphaFoldDB" id="A0A1G2CM54"/>
<dbReference type="PANTHER" id="PTHR32060">
    <property type="entry name" value="TAIL-SPECIFIC PROTEASE"/>
    <property type="match status" value="1"/>
</dbReference>
<keyword evidence="3 5" id="KW-0378">Hydrolase</keyword>
<keyword evidence="2 5" id="KW-0645">Protease</keyword>
<evidence type="ECO:0000256" key="4">
    <source>
        <dbReference type="ARBA" id="ARBA00022825"/>
    </source>
</evidence>
<evidence type="ECO:0000313" key="8">
    <source>
        <dbReference type="EMBL" id="OGZ01721.1"/>
    </source>
</evidence>
<feature type="domain" description="PDZ" evidence="7">
    <location>
        <begin position="105"/>
        <end position="173"/>
    </location>
</feature>
<evidence type="ECO:0000256" key="6">
    <source>
        <dbReference type="SAM" id="Phobius"/>
    </source>
</evidence>
<keyword evidence="6" id="KW-0472">Membrane</keyword>
<evidence type="ECO:0000256" key="3">
    <source>
        <dbReference type="ARBA" id="ARBA00022801"/>
    </source>
</evidence>
<dbReference type="CDD" id="cd06782">
    <property type="entry name" value="cpPDZ_CPP-like"/>
    <property type="match status" value="1"/>
</dbReference>
<comment type="caution">
    <text evidence="8">The sequence shown here is derived from an EMBL/GenBank/DDBJ whole genome shotgun (WGS) entry which is preliminary data.</text>
</comment>
<dbReference type="Pfam" id="PF22694">
    <property type="entry name" value="CtpB_N-like"/>
    <property type="match status" value="1"/>
</dbReference>
<dbReference type="GO" id="GO:0004175">
    <property type="term" value="F:endopeptidase activity"/>
    <property type="evidence" value="ECO:0007669"/>
    <property type="project" value="TreeGrafter"/>
</dbReference>
<dbReference type="GO" id="GO:0007165">
    <property type="term" value="P:signal transduction"/>
    <property type="evidence" value="ECO:0007669"/>
    <property type="project" value="TreeGrafter"/>
</dbReference>
<evidence type="ECO:0000256" key="1">
    <source>
        <dbReference type="ARBA" id="ARBA00009179"/>
    </source>
</evidence>
<dbReference type="InterPro" id="IPR029045">
    <property type="entry name" value="ClpP/crotonase-like_dom_sf"/>
</dbReference>
<dbReference type="InterPro" id="IPR036034">
    <property type="entry name" value="PDZ_sf"/>
</dbReference>